<reference evidence="1" key="1">
    <citation type="submission" date="2023-04" db="EMBL/GenBank/DDBJ databases">
        <title>Candida boidinii NBRC 1967.</title>
        <authorList>
            <person name="Ichikawa N."/>
            <person name="Sato H."/>
            <person name="Tonouchi N."/>
        </authorList>
    </citation>
    <scope>NUCLEOTIDE SEQUENCE</scope>
    <source>
        <strain evidence="1">NBRC 1967</strain>
    </source>
</reference>
<protein>
    <submittedName>
        <fullName evidence="1">Unnamed protein product</fullName>
    </submittedName>
</protein>
<dbReference type="Proteomes" id="UP001165101">
    <property type="component" value="Unassembled WGS sequence"/>
</dbReference>
<proteinExistence type="predicted"/>
<accession>A0ACB5TWH9</accession>
<sequence>MLNEIDGVEELKGVVIIGATNRPDIIDPALLRPGRLDRHVYVSPPDDNARLQILQKNTVNFKLADAANLLDKLVEWTEGFSGSEVVLLCQEAGLTAIMDDNDCDSVKEEHFERAIRDISKNITQEMLDYYADFADKYQAAA</sequence>
<dbReference type="EMBL" id="BSXV01002749">
    <property type="protein sequence ID" value="GME96624.1"/>
    <property type="molecule type" value="Genomic_DNA"/>
</dbReference>
<organism evidence="1 2">
    <name type="scientific">Candida boidinii</name>
    <name type="common">Yeast</name>
    <dbReference type="NCBI Taxonomy" id="5477"/>
    <lineage>
        <taxon>Eukaryota</taxon>
        <taxon>Fungi</taxon>
        <taxon>Dikarya</taxon>
        <taxon>Ascomycota</taxon>
        <taxon>Saccharomycotina</taxon>
        <taxon>Pichiomycetes</taxon>
        <taxon>Pichiales</taxon>
        <taxon>Pichiaceae</taxon>
        <taxon>Ogataea</taxon>
        <taxon>Ogataea/Candida clade</taxon>
    </lineage>
</organism>
<evidence type="ECO:0000313" key="2">
    <source>
        <dbReference type="Proteomes" id="UP001165101"/>
    </source>
</evidence>
<gene>
    <name evidence="1" type="ORF">Cboi01_000433300</name>
</gene>
<comment type="caution">
    <text evidence="1">The sequence shown here is derived from an EMBL/GenBank/DDBJ whole genome shotgun (WGS) entry which is preliminary data.</text>
</comment>
<keyword evidence="2" id="KW-1185">Reference proteome</keyword>
<evidence type="ECO:0000313" key="1">
    <source>
        <dbReference type="EMBL" id="GME96624.1"/>
    </source>
</evidence>
<name>A0ACB5TWH9_CANBO</name>